<dbReference type="RefSeq" id="WP_125399538.1">
    <property type="nucleotide sequence ID" value="NZ_RJVZ01000018.1"/>
</dbReference>
<proteinExistence type="predicted"/>
<dbReference type="InterPro" id="IPR037228">
    <property type="entry name" value="PhtA_dom_sf"/>
</dbReference>
<dbReference type="InterPro" id="IPR023832">
    <property type="entry name" value="His_triad_protein"/>
</dbReference>
<dbReference type="InterPro" id="IPR006270">
    <property type="entry name" value="Strep_his_triad_rpt"/>
</dbReference>
<feature type="compositionally biased region" description="Basic and acidic residues" evidence="1">
    <location>
        <begin position="151"/>
        <end position="166"/>
    </location>
</feature>
<feature type="compositionally biased region" description="Polar residues" evidence="1">
    <location>
        <begin position="249"/>
        <end position="261"/>
    </location>
</feature>
<dbReference type="EMBL" id="RJVZ01000018">
    <property type="protein sequence ID" value="RSK07826.1"/>
    <property type="molecule type" value="Genomic_DNA"/>
</dbReference>
<comment type="caution">
    <text evidence="2">The sequence shown here is derived from an EMBL/GenBank/DDBJ whole genome shotgun (WGS) entry which is preliminary data.</text>
</comment>
<gene>
    <name evidence="2" type="ORF">D8804_08665</name>
</gene>
<feature type="region of interest" description="Disordered" evidence="1">
    <location>
        <begin position="236"/>
        <end position="285"/>
    </location>
</feature>
<dbReference type="AlphaFoldDB" id="A0A3R9M491"/>
<evidence type="ECO:0000313" key="2">
    <source>
        <dbReference type="EMBL" id="RSK07826.1"/>
    </source>
</evidence>
<feature type="region of interest" description="Disordered" evidence="1">
    <location>
        <begin position="151"/>
        <end position="172"/>
    </location>
</feature>
<name>A0A3R9M491_STROR</name>
<feature type="compositionally biased region" description="Pro residues" evidence="1">
    <location>
        <begin position="368"/>
        <end position="392"/>
    </location>
</feature>
<dbReference type="SUPFAM" id="SSF142887">
    <property type="entry name" value="PhtA domain-like"/>
    <property type="match status" value="3"/>
</dbReference>
<evidence type="ECO:0000313" key="3">
    <source>
        <dbReference type="Proteomes" id="UP000279863"/>
    </source>
</evidence>
<accession>A0A3R9M491</accession>
<feature type="region of interest" description="Disordered" evidence="1">
    <location>
        <begin position="600"/>
        <end position="619"/>
    </location>
</feature>
<dbReference type="Proteomes" id="UP000279863">
    <property type="component" value="Unassembled WGS sequence"/>
</dbReference>
<feature type="compositionally biased region" description="Acidic residues" evidence="1">
    <location>
        <begin position="762"/>
        <end position="776"/>
    </location>
</feature>
<feature type="compositionally biased region" description="Basic and acidic residues" evidence="1">
    <location>
        <begin position="730"/>
        <end position="761"/>
    </location>
</feature>
<reference evidence="2 3" key="1">
    <citation type="submission" date="2018-11" db="EMBL/GenBank/DDBJ databases">
        <title>Species Designations Belie Phenotypic and Genotypic Heterogeneity in Oral Streptococci.</title>
        <authorList>
            <person name="Velsko I."/>
        </authorList>
    </citation>
    <scope>NUCLEOTIDE SEQUENCE [LARGE SCALE GENOMIC DNA]</scope>
    <source>
        <strain evidence="2 3">BCA1</strain>
    </source>
</reference>
<feature type="compositionally biased region" description="Polar residues" evidence="1">
    <location>
        <begin position="715"/>
        <end position="728"/>
    </location>
</feature>
<evidence type="ECO:0000256" key="1">
    <source>
        <dbReference type="SAM" id="MobiDB-lite"/>
    </source>
</evidence>
<feature type="compositionally biased region" description="Low complexity" evidence="1">
    <location>
        <begin position="262"/>
        <end position="284"/>
    </location>
</feature>
<sequence>MKINKKYLVGSAAALILSVCSYELGLYQARTVKENNRVSYIDGKQATQKTENLTPDEVSKREGINAEQIVIKITDQGYVTSHGDHYHYYNGKVPYDAIFSEELLMKDPNYKLKDEDIVNEVKGGYVIKVDGKYYVYLKDAAHADNVRTKEEINRQKQEHSQHREGGTPRNDGALALARSQGRYTTDDGYIFNASDIIEDTGDAYIVPHGDHYHYIPKNELSASELAAAEAFLSGRGSLSSSRTYRRQNSDSSPRTNWVPSVSNQGTTNTNTNNNSNTNSQASQSDDIDSLLRQLYKLPLSQRHVESDGLVFDPAQITSRTARGVAVPHGNHYHFIPYEQMSELEERIARIIPLRYRSNHWLPDSRPVEPSPQTTPEPSPSPQPTPNPQPAPSNPIDEKLVKQVIRKVAGGYVFEENGISRYIQAKELSAETTTAIDSKLAKQESYSHELGTKKTNLPSSDREFYNKAYDLLARVHQDLLDNKGRQADFDTLDKLLERLNDSSSDKVKLVDDILAFLAPIRHPERLGKANAQIAYTDDEIQVAKLAGKYTTEDGYIFDPRDITSDEGDAYVTPHMTHSHWIKKDSLSEAERAAAQAYAKEKGLTPPSTDHQNPGNTEAKGAEAIYNRVKAAKKVPLDRMPYNLQHTVEVKNGSLIIPHYDHYHNIKFEWFDEGLYEAPKGYTLEDLFATVKYYVEHPNERPHSDSGWGNASDHVQRNQNGQADNNQTENPSEEKPRTDKPEEEKPREEKPQSEKPESPKPTEEPEEESPEEPEEPQVETEKVEEKLREAEDLLTKNQDPIIKSNAKETLTGLKNNLLFGAQDNNTIMTEAEKLLALLKESK</sequence>
<evidence type="ECO:0008006" key="4">
    <source>
        <dbReference type="Google" id="ProtNLM"/>
    </source>
</evidence>
<feature type="region of interest" description="Disordered" evidence="1">
    <location>
        <begin position="359"/>
        <end position="394"/>
    </location>
</feature>
<dbReference type="NCBIfam" id="TIGR01363">
    <property type="entry name" value="strep_his_triad"/>
    <property type="match status" value="2"/>
</dbReference>
<feature type="compositionally biased region" description="Basic and acidic residues" evidence="1">
    <location>
        <begin position="777"/>
        <end position="792"/>
    </location>
</feature>
<feature type="compositionally biased region" description="Polar residues" evidence="1">
    <location>
        <begin position="604"/>
        <end position="614"/>
    </location>
</feature>
<dbReference type="Gene3D" id="3.10.50.90">
    <property type="match status" value="4"/>
</dbReference>
<organism evidence="2 3">
    <name type="scientific">Streptococcus oralis</name>
    <dbReference type="NCBI Taxonomy" id="1303"/>
    <lineage>
        <taxon>Bacteria</taxon>
        <taxon>Bacillati</taxon>
        <taxon>Bacillota</taxon>
        <taxon>Bacilli</taxon>
        <taxon>Lactobacillales</taxon>
        <taxon>Streptococcaceae</taxon>
        <taxon>Streptococcus</taxon>
    </lineage>
</organism>
<protein>
    <recommendedName>
        <fullName evidence="4">Histidine motif-containing protein</fullName>
    </recommendedName>
</protein>
<dbReference type="Pfam" id="PF04270">
    <property type="entry name" value="Strep_his_triad"/>
    <property type="match status" value="5"/>
</dbReference>
<feature type="region of interest" description="Disordered" evidence="1">
    <location>
        <begin position="698"/>
        <end position="798"/>
    </location>
</feature>